<gene>
    <name evidence="1" type="ORF">ABT39_MTgene3575</name>
</gene>
<geneLocation type="mitochondrion" evidence="1"/>
<comment type="caution">
    <text evidence="1">The sequence shown here is derived from an EMBL/GenBank/DDBJ whole genome shotgun (WGS) entry which is preliminary data.</text>
</comment>
<proteinExistence type="predicted"/>
<sequence length="59" mass="6636">MPCHPGFLVVPPKGLNSQLESLSLVGTAAEQNFSYQERDHTHYLTLHLCVSKHPTYLQT</sequence>
<reference evidence="1" key="1">
    <citation type="journal article" date="2015" name="Genome Biol. Evol.">
        <title>Organellar Genomes of White Spruce (Picea glauca): Assembly and Annotation.</title>
        <authorList>
            <person name="Jackman S.D."/>
            <person name="Warren R.L."/>
            <person name="Gibb E.A."/>
            <person name="Vandervalk B.P."/>
            <person name="Mohamadi H."/>
            <person name="Chu J."/>
            <person name="Raymond A."/>
            <person name="Pleasance S."/>
            <person name="Coope R."/>
            <person name="Wildung M.R."/>
            <person name="Ritland C.E."/>
            <person name="Bousquet J."/>
            <person name="Jones S.J."/>
            <person name="Bohlmann J."/>
            <person name="Birol I."/>
        </authorList>
    </citation>
    <scope>NUCLEOTIDE SEQUENCE [LARGE SCALE GENOMIC DNA]</scope>
    <source>
        <tissue evidence="1">Flushing bud</tissue>
    </source>
</reference>
<dbReference type="EMBL" id="LKAM01000024">
    <property type="protein sequence ID" value="KUM45188.1"/>
    <property type="molecule type" value="Genomic_DNA"/>
</dbReference>
<evidence type="ECO:0000313" key="1">
    <source>
        <dbReference type="EMBL" id="KUM45188.1"/>
    </source>
</evidence>
<accession>A0A124GMC0</accession>
<protein>
    <submittedName>
        <fullName evidence="1">Uncharacterized protein</fullName>
    </submittedName>
</protein>
<name>A0A124GMC0_PICGL</name>
<keyword evidence="1" id="KW-0496">Mitochondrion</keyword>
<dbReference type="AlphaFoldDB" id="A0A124GMC0"/>
<organism evidence="1">
    <name type="scientific">Picea glauca</name>
    <name type="common">White spruce</name>
    <name type="synonym">Pinus glauca</name>
    <dbReference type="NCBI Taxonomy" id="3330"/>
    <lineage>
        <taxon>Eukaryota</taxon>
        <taxon>Viridiplantae</taxon>
        <taxon>Streptophyta</taxon>
        <taxon>Embryophyta</taxon>
        <taxon>Tracheophyta</taxon>
        <taxon>Spermatophyta</taxon>
        <taxon>Pinopsida</taxon>
        <taxon>Pinidae</taxon>
        <taxon>Conifers I</taxon>
        <taxon>Pinales</taxon>
        <taxon>Pinaceae</taxon>
        <taxon>Picea</taxon>
    </lineage>
</organism>